<dbReference type="STRING" id="145854.GA0074692_2697"/>
<evidence type="ECO:0000256" key="2">
    <source>
        <dbReference type="SAM" id="Phobius"/>
    </source>
</evidence>
<keyword evidence="2" id="KW-1133">Transmembrane helix</keyword>
<proteinExistence type="predicted"/>
<dbReference type="EMBL" id="FMHW01000002">
    <property type="protein sequence ID" value="SCL29284.1"/>
    <property type="molecule type" value="Genomic_DNA"/>
</dbReference>
<dbReference type="RefSeq" id="WP_091644195.1">
    <property type="nucleotide sequence ID" value="NZ_FMHW01000002.1"/>
</dbReference>
<organism evidence="3 4">
    <name type="scientific">Micromonospora pallida</name>
    <dbReference type="NCBI Taxonomy" id="145854"/>
    <lineage>
        <taxon>Bacteria</taxon>
        <taxon>Bacillati</taxon>
        <taxon>Actinomycetota</taxon>
        <taxon>Actinomycetes</taxon>
        <taxon>Micromonosporales</taxon>
        <taxon>Micromonosporaceae</taxon>
        <taxon>Micromonospora</taxon>
    </lineage>
</organism>
<dbReference type="Proteomes" id="UP000198959">
    <property type="component" value="Unassembled WGS sequence"/>
</dbReference>
<keyword evidence="2" id="KW-0812">Transmembrane</keyword>
<feature type="compositionally biased region" description="Basic and acidic residues" evidence="1">
    <location>
        <begin position="162"/>
        <end position="182"/>
    </location>
</feature>
<keyword evidence="4" id="KW-1185">Reference proteome</keyword>
<name>A0A1C6SIB4_9ACTN</name>
<feature type="region of interest" description="Disordered" evidence="1">
    <location>
        <begin position="143"/>
        <end position="240"/>
    </location>
</feature>
<protein>
    <recommendedName>
        <fullName evidence="5">Tryptophan-associated transmembrane protein (Trp_oprn_chp)</fullName>
    </recommendedName>
</protein>
<keyword evidence="2" id="KW-0472">Membrane</keyword>
<evidence type="ECO:0000256" key="1">
    <source>
        <dbReference type="SAM" id="MobiDB-lite"/>
    </source>
</evidence>
<reference evidence="4" key="1">
    <citation type="submission" date="2016-06" db="EMBL/GenBank/DDBJ databases">
        <authorList>
            <person name="Varghese N."/>
            <person name="Submissions Spin"/>
        </authorList>
    </citation>
    <scope>NUCLEOTIDE SEQUENCE [LARGE SCALE GENOMIC DNA]</scope>
    <source>
        <strain evidence="4">DSM 43817</strain>
    </source>
</reference>
<dbReference type="AlphaFoldDB" id="A0A1C6SIB4"/>
<feature type="transmembrane region" description="Helical" evidence="2">
    <location>
        <begin position="116"/>
        <end position="135"/>
    </location>
</feature>
<feature type="compositionally biased region" description="Polar residues" evidence="1">
    <location>
        <begin position="215"/>
        <end position="233"/>
    </location>
</feature>
<evidence type="ECO:0000313" key="3">
    <source>
        <dbReference type="EMBL" id="SCL29284.1"/>
    </source>
</evidence>
<sequence length="240" mass="25685">MRHIKTAIAALILGPLAWVLLAAGQGRSLRVFEDAQENGGVLDPHALLKPLLVLAAAGLLLGLLATVRISPLGSVLIGLGYSASYAGLLFSPARVLDLLSHKLSVAGYQIDVLTPVRTGTTLLLGSLLLVGVASVQRWRRWPQSDADEPTADVPANTIPPVSERDRPLDADGFRPLDADRLGSPKQAENPTKPGIADEPEPAMAHGPRWIDSLRSDSTGEPWQSDATRWQTPPQRKGYPN</sequence>
<feature type="transmembrane region" description="Helical" evidence="2">
    <location>
        <begin position="74"/>
        <end position="96"/>
    </location>
</feature>
<feature type="transmembrane region" description="Helical" evidence="2">
    <location>
        <begin position="46"/>
        <end position="67"/>
    </location>
</feature>
<gene>
    <name evidence="3" type="ORF">GA0074692_2697</name>
</gene>
<evidence type="ECO:0000313" key="4">
    <source>
        <dbReference type="Proteomes" id="UP000198959"/>
    </source>
</evidence>
<evidence type="ECO:0008006" key="5">
    <source>
        <dbReference type="Google" id="ProtNLM"/>
    </source>
</evidence>
<dbReference type="OrthoDB" id="3403858at2"/>
<accession>A0A1C6SIB4</accession>